<organism evidence="1">
    <name type="scientific">marine sediment metagenome</name>
    <dbReference type="NCBI Taxonomy" id="412755"/>
    <lineage>
        <taxon>unclassified sequences</taxon>
        <taxon>metagenomes</taxon>
        <taxon>ecological metagenomes</taxon>
    </lineage>
</organism>
<name>A0A0F9NIA9_9ZZZZ</name>
<dbReference type="EMBL" id="LAZR01003499">
    <property type="protein sequence ID" value="KKN17679.1"/>
    <property type="molecule type" value="Genomic_DNA"/>
</dbReference>
<accession>A0A0F9NIA9</accession>
<comment type="caution">
    <text evidence="1">The sequence shown here is derived from an EMBL/GenBank/DDBJ whole genome shotgun (WGS) entry which is preliminary data.</text>
</comment>
<dbReference type="AlphaFoldDB" id="A0A0F9NIA9"/>
<proteinExistence type="predicted"/>
<sequence length="104" mass="11708">MTFDHIREFVSRCKLKAELKGCRSCGGISPSGLFLKHVPYKKFLVEFKGRTIYPLAEPCLSALVESGHPISKLKEAMRSRGWYCRDCVDKKKLEDVPSSPTSGE</sequence>
<gene>
    <name evidence="1" type="ORF">LCGC14_0963380</name>
</gene>
<protein>
    <submittedName>
        <fullName evidence="1">Uncharacterized protein</fullName>
    </submittedName>
</protein>
<reference evidence="1" key="1">
    <citation type="journal article" date="2015" name="Nature">
        <title>Complex archaea that bridge the gap between prokaryotes and eukaryotes.</title>
        <authorList>
            <person name="Spang A."/>
            <person name="Saw J.H."/>
            <person name="Jorgensen S.L."/>
            <person name="Zaremba-Niedzwiedzka K."/>
            <person name="Martijn J."/>
            <person name="Lind A.E."/>
            <person name="van Eijk R."/>
            <person name="Schleper C."/>
            <person name="Guy L."/>
            <person name="Ettema T.J."/>
        </authorList>
    </citation>
    <scope>NUCLEOTIDE SEQUENCE</scope>
</reference>
<evidence type="ECO:0000313" key="1">
    <source>
        <dbReference type="EMBL" id="KKN17679.1"/>
    </source>
</evidence>